<dbReference type="PANTHER" id="PTHR31279:SF54">
    <property type="entry name" value="PROTEIN EXORDIUM-RELATED"/>
    <property type="match status" value="1"/>
</dbReference>
<keyword evidence="2" id="KW-0052">Apoplast</keyword>
<feature type="region of interest" description="Disordered" evidence="6">
    <location>
        <begin position="70"/>
        <end position="91"/>
    </location>
</feature>
<comment type="similarity">
    <text evidence="5">Belongs to the EXORDIUM family.</text>
</comment>
<evidence type="ECO:0000313" key="8">
    <source>
        <dbReference type="Proteomes" id="UP000823749"/>
    </source>
</evidence>
<evidence type="ECO:0000256" key="2">
    <source>
        <dbReference type="ARBA" id="ARBA00022523"/>
    </source>
</evidence>
<sequence length="91" mass="9873">MYAINVVMTTADVLIKGFCMTYGTHGSSKSSAPINGKHHKYAYIWVGNSEIQCPGQCARLAVSPANLWTTEPASGRAQPRRGYVWDGDQPG</sequence>
<dbReference type="EMBL" id="JACTNZ010000002">
    <property type="protein sequence ID" value="KAG5561135.1"/>
    <property type="molecule type" value="Genomic_DNA"/>
</dbReference>
<keyword evidence="4" id="KW-0732">Signal</keyword>
<gene>
    <name evidence="7" type="ORF">RHGRI_004222</name>
</gene>
<dbReference type="PANTHER" id="PTHR31279">
    <property type="entry name" value="PROTEIN EXORDIUM-LIKE 5"/>
    <property type="match status" value="1"/>
</dbReference>
<reference evidence="7" key="1">
    <citation type="submission" date="2020-08" db="EMBL/GenBank/DDBJ databases">
        <title>Plant Genome Project.</title>
        <authorList>
            <person name="Zhang R.-G."/>
        </authorList>
    </citation>
    <scope>NUCLEOTIDE SEQUENCE</scope>
    <source>
        <strain evidence="7">WSP0</strain>
        <tissue evidence="7">Leaf</tissue>
    </source>
</reference>
<evidence type="ECO:0000256" key="6">
    <source>
        <dbReference type="SAM" id="MobiDB-lite"/>
    </source>
</evidence>
<evidence type="ECO:0000256" key="1">
    <source>
        <dbReference type="ARBA" id="ARBA00004271"/>
    </source>
</evidence>
<dbReference type="GO" id="GO:0048046">
    <property type="term" value="C:apoplast"/>
    <property type="evidence" value="ECO:0007669"/>
    <property type="project" value="UniProtKB-SubCell"/>
</dbReference>
<name>A0AAV6L8U5_9ERIC</name>
<dbReference type="Proteomes" id="UP000823749">
    <property type="component" value="Chromosome 2"/>
</dbReference>
<dbReference type="AlphaFoldDB" id="A0AAV6L8U5"/>
<dbReference type="Pfam" id="PF04674">
    <property type="entry name" value="Phi_1"/>
    <property type="match status" value="1"/>
</dbReference>
<evidence type="ECO:0000313" key="7">
    <source>
        <dbReference type="EMBL" id="KAG5561135.1"/>
    </source>
</evidence>
<accession>A0AAV6L8U5</accession>
<keyword evidence="3" id="KW-0964">Secreted</keyword>
<protein>
    <submittedName>
        <fullName evidence="7">Uncharacterized protein</fullName>
    </submittedName>
</protein>
<organism evidence="7 8">
    <name type="scientific">Rhododendron griersonianum</name>
    <dbReference type="NCBI Taxonomy" id="479676"/>
    <lineage>
        <taxon>Eukaryota</taxon>
        <taxon>Viridiplantae</taxon>
        <taxon>Streptophyta</taxon>
        <taxon>Embryophyta</taxon>
        <taxon>Tracheophyta</taxon>
        <taxon>Spermatophyta</taxon>
        <taxon>Magnoliopsida</taxon>
        <taxon>eudicotyledons</taxon>
        <taxon>Gunneridae</taxon>
        <taxon>Pentapetalae</taxon>
        <taxon>asterids</taxon>
        <taxon>Ericales</taxon>
        <taxon>Ericaceae</taxon>
        <taxon>Ericoideae</taxon>
        <taxon>Rhodoreae</taxon>
        <taxon>Rhododendron</taxon>
    </lineage>
</organism>
<dbReference type="InterPro" id="IPR006766">
    <property type="entry name" value="EXORDIUM-like"/>
</dbReference>
<proteinExistence type="inferred from homology"/>
<evidence type="ECO:0000256" key="4">
    <source>
        <dbReference type="ARBA" id="ARBA00022729"/>
    </source>
</evidence>
<evidence type="ECO:0000256" key="3">
    <source>
        <dbReference type="ARBA" id="ARBA00022525"/>
    </source>
</evidence>
<keyword evidence="8" id="KW-1185">Reference proteome</keyword>
<evidence type="ECO:0000256" key="5">
    <source>
        <dbReference type="ARBA" id="ARBA00023591"/>
    </source>
</evidence>
<comment type="caution">
    <text evidence="7">The sequence shown here is derived from an EMBL/GenBank/DDBJ whole genome shotgun (WGS) entry which is preliminary data.</text>
</comment>
<comment type="subcellular location">
    <subcellularLocation>
        <location evidence="1">Secreted</location>
        <location evidence="1">Extracellular space</location>
        <location evidence="1">Apoplast</location>
    </subcellularLocation>
</comment>